<sequence length="79" mass="8608">KKSSENFCVLSPPSFKPPDTCSSPPPPFCVASSKEPSSGSRRGQSTSPTGNDESILWASLKHQIRLNQPEVREGQFVTF</sequence>
<dbReference type="EMBL" id="HAEJ01002227">
    <property type="protein sequence ID" value="SBS42684.1"/>
    <property type="molecule type" value="Transcribed_RNA"/>
</dbReference>
<proteinExistence type="predicted"/>
<name>A0A1A8U308_NOTFU</name>
<feature type="region of interest" description="Disordered" evidence="1">
    <location>
        <begin position="1"/>
        <end position="53"/>
    </location>
</feature>
<gene>
    <name evidence="2" type="primary">CIDEB</name>
</gene>
<organism evidence="2">
    <name type="scientific">Nothobranchius furzeri</name>
    <name type="common">Turquoise killifish</name>
    <dbReference type="NCBI Taxonomy" id="105023"/>
    <lineage>
        <taxon>Eukaryota</taxon>
        <taxon>Metazoa</taxon>
        <taxon>Chordata</taxon>
        <taxon>Craniata</taxon>
        <taxon>Vertebrata</taxon>
        <taxon>Euteleostomi</taxon>
        <taxon>Actinopterygii</taxon>
        <taxon>Neopterygii</taxon>
        <taxon>Teleostei</taxon>
        <taxon>Neoteleostei</taxon>
        <taxon>Acanthomorphata</taxon>
        <taxon>Ovalentaria</taxon>
        <taxon>Atherinomorphae</taxon>
        <taxon>Cyprinodontiformes</taxon>
        <taxon>Nothobranchiidae</taxon>
        <taxon>Nothobranchius</taxon>
    </lineage>
</organism>
<reference evidence="2" key="1">
    <citation type="submission" date="2016-05" db="EMBL/GenBank/DDBJ databases">
        <authorList>
            <person name="Lavstsen T."/>
            <person name="Jespersen J.S."/>
        </authorList>
    </citation>
    <scope>NUCLEOTIDE SEQUENCE</scope>
    <source>
        <tissue evidence="2">Brain</tissue>
    </source>
</reference>
<reference evidence="2" key="2">
    <citation type="submission" date="2016-06" db="EMBL/GenBank/DDBJ databases">
        <title>The genome of a short-lived fish provides insights into sex chromosome evolution and the genetic control of aging.</title>
        <authorList>
            <person name="Reichwald K."/>
            <person name="Felder M."/>
            <person name="Petzold A."/>
            <person name="Koch P."/>
            <person name="Groth M."/>
            <person name="Platzer M."/>
        </authorList>
    </citation>
    <scope>NUCLEOTIDE SEQUENCE</scope>
    <source>
        <tissue evidence="2">Brain</tissue>
    </source>
</reference>
<feature type="non-terminal residue" evidence="2">
    <location>
        <position position="1"/>
    </location>
</feature>
<evidence type="ECO:0000256" key="1">
    <source>
        <dbReference type="SAM" id="MobiDB-lite"/>
    </source>
</evidence>
<evidence type="ECO:0000313" key="2">
    <source>
        <dbReference type="EMBL" id="SBS42684.1"/>
    </source>
</evidence>
<accession>A0A1A8U308</accession>
<dbReference type="AlphaFoldDB" id="A0A1A8U308"/>
<protein>
    <submittedName>
        <fullName evidence="2">Cell death-inducing DFFA-like effector b</fullName>
    </submittedName>
</protein>
<feature type="compositionally biased region" description="Polar residues" evidence="1">
    <location>
        <begin position="34"/>
        <end position="52"/>
    </location>
</feature>